<dbReference type="AlphaFoldDB" id="A0A061J281"/>
<name>A0A061J281_TRYRA</name>
<organism evidence="2 3">
    <name type="scientific">Trypanosoma rangeli SC58</name>
    <dbReference type="NCBI Taxonomy" id="429131"/>
    <lineage>
        <taxon>Eukaryota</taxon>
        <taxon>Discoba</taxon>
        <taxon>Euglenozoa</taxon>
        <taxon>Kinetoplastea</taxon>
        <taxon>Metakinetoplastina</taxon>
        <taxon>Trypanosomatida</taxon>
        <taxon>Trypanosomatidae</taxon>
        <taxon>Trypanosoma</taxon>
        <taxon>Herpetosoma</taxon>
    </lineage>
</organism>
<keyword evidence="1" id="KW-0812">Transmembrane</keyword>
<evidence type="ECO:0000313" key="3">
    <source>
        <dbReference type="Proteomes" id="UP000031737"/>
    </source>
</evidence>
<keyword evidence="1" id="KW-1133">Transmembrane helix</keyword>
<evidence type="ECO:0000256" key="1">
    <source>
        <dbReference type="SAM" id="Phobius"/>
    </source>
</evidence>
<dbReference type="EMBL" id="AUPL01003273">
    <property type="protein sequence ID" value="ESL09014.1"/>
    <property type="molecule type" value="Genomic_DNA"/>
</dbReference>
<proteinExistence type="predicted"/>
<keyword evidence="3" id="KW-1185">Reference proteome</keyword>
<gene>
    <name evidence="2" type="ORF">TRSC58_03273</name>
</gene>
<protein>
    <submittedName>
        <fullName evidence="2">Uncharacterized protein</fullName>
    </submittedName>
</protein>
<reference evidence="2 3" key="1">
    <citation type="submission" date="2013-07" db="EMBL/GenBank/DDBJ databases">
        <authorList>
            <person name="Stoco P.H."/>
            <person name="Wagner G."/>
            <person name="Gerber A."/>
            <person name="Zaha A."/>
            <person name="Thompson C."/>
            <person name="Bartholomeu D.C."/>
            <person name="Luckemeyer D.D."/>
            <person name="Bahia D."/>
            <person name="Loreto E."/>
            <person name="Prestes E.B."/>
            <person name="Lima F.M."/>
            <person name="Rodrigues-Luiz G."/>
            <person name="Vallejo G.A."/>
            <person name="Filho J.F."/>
            <person name="Monteiro K.M."/>
            <person name="Tyler K.M."/>
            <person name="de Almeida L.G."/>
            <person name="Ortiz M.F."/>
            <person name="Siervo M.A."/>
            <person name="de Moraes M.H."/>
            <person name="Cunha O.L."/>
            <person name="Mendonca-Neto R."/>
            <person name="Silva R."/>
            <person name="Teixeira S.M."/>
            <person name="Murta S.M."/>
            <person name="Sincero T.C."/>
            <person name="Mendes T.A."/>
            <person name="Urmenyi T.P."/>
            <person name="Silva V.G."/>
            <person name="da Rocha W.D."/>
            <person name="Andersson B."/>
            <person name="Romanha A.J."/>
            <person name="Steindel M."/>
            <person name="de Vasconcelos A.T."/>
            <person name="Grisard E.C."/>
        </authorList>
    </citation>
    <scope>NUCLEOTIDE SEQUENCE [LARGE SCALE GENOMIC DNA]</scope>
    <source>
        <strain evidence="2 3">SC58</strain>
    </source>
</reference>
<feature type="transmembrane region" description="Helical" evidence="1">
    <location>
        <begin position="6"/>
        <end position="26"/>
    </location>
</feature>
<dbReference type="Proteomes" id="UP000031737">
    <property type="component" value="Unassembled WGS sequence"/>
</dbReference>
<evidence type="ECO:0000313" key="2">
    <source>
        <dbReference type="EMBL" id="ESL09014.1"/>
    </source>
</evidence>
<keyword evidence="1" id="KW-0472">Membrane</keyword>
<sequence>MFGSPMLFWSTLAMIGGTVIVSYLWVRFFRPEGFEGKLVEDYEDADMQTYGSLLEKGCNEWRRMHPHHTFIDYESPEEDKWPHA</sequence>
<dbReference type="VEuPathDB" id="TriTrypDB:TRSC58_03273"/>
<comment type="caution">
    <text evidence="2">The sequence shown here is derived from an EMBL/GenBank/DDBJ whole genome shotgun (WGS) entry which is preliminary data.</text>
</comment>
<accession>A0A061J281</accession>